<evidence type="ECO:0000313" key="2">
    <source>
        <dbReference type="EMBL" id="WMC90125.1"/>
    </source>
</evidence>
<accession>A0AAX3ZSR5</accession>
<proteinExistence type="predicted"/>
<feature type="transmembrane region" description="Helical" evidence="1">
    <location>
        <begin position="36"/>
        <end position="55"/>
    </location>
</feature>
<dbReference type="GeneID" id="90946947"/>
<keyword evidence="1" id="KW-0812">Transmembrane</keyword>
<keyword evidence="1" id="KW-0472">Membrane</keyword>
<keyword evidence="1" id="KW-1133">Transmembrane helix</keyword>
<gene>
    <name evidence="2" type="ORF">P7W03_32945</name>
</gene>
<sequence length="241" mass="24734">MRAGWCCRTVRAAVFAAVCVLLAALGHLLMSGTAVPWWAVAAGAAATGGAAWALAGRERGHSSVVLLAVTAQTVLHASFSFAQATARPGPSGEETLVRRWLDVLLCRMPSAPASGDAGVPMPMGTAGHGGHAAHVLHTAHAADPVGHAMGGTSPAGMLAAHLLAALLCGLWLAHGERAAFRIVRSLTARVLAPLRLPLCPAAPPHRPRVRPRRAASARMPRRLLLARALTDRGPPAGVAVA</sequence>
<dbReference type="Proteomes" id="UP001231701">
    <property type="component" value="Chromosome"/>
</dbReference>
<organism evidence="2 3">
    <name type="scientific">Streptomyces rochei</name>
    <name type="common">Streptomyces parvullus</name>
    <dbReference type="NCBI Taxonomy" id="1928"/>
    <lineage>
        <taxon>Bacteria</taxon>
        <taxon>Bacillati</taxon>
        <taxon>Actinomycetota</taxon>
        <taxon>Actinomycetes</taxon>
        <taxon>Kitasatosporales</taxon>
        <taxon>Streptomycetaceae</taxon>
        <taxon>Streptomyces</taxon>
        <taxon>Streptomyces rochei group</taxon>
    </lineage>
</organism>
<evidence type="ECO:0000313" key="3">
    <source>
        <dbReference type="Proteomes" id="UP001231701"/>
    </source>
</evidence>
<feature type="transmembrane region" description="Helical" evidence="1">
    <location>
        <begin position="12"/>
        <end position="30"/>
    </location>
</feature>
<feature type="transmembrane region" description="Helical" evidence="1">
    <location>
        <begin position="155"/>
        <end position="174"/>
    </location>
</feature>
<protein>
    <recommendedName>
        <fullName evidence="4">PE-PGRS family protein</fullName>
    </recommendedName>
</protein>
<evidence type="ECO:0008006" key="4">
    <source>
        <dbReference type="Google" id="ProtNLM"/>
    </source>
</evidence>
<dbReference type="EMBL" id="CP121271">
    <property type="protein sequence ID" value="WMC90125.1"/>
    <property type="molecule type" value="Genomic_DNA"/>
</dbReference>
<feature type="transmembrane region" description="Helical" evidence="1">
    <location>
        <begin position="64"/>
        <end position="82"/>
    </location>
</feature>
<name>A0AAX3ZSR5_STRRO</name>
<dbReference type="RefSeq" id="WP_168723781.1">
    <property type="nucleotide sequence ID" value="NZ_CP121271.1"/>
</dbReference>
<reference evidence="2" key="1">
    <citation type="submission" date="2023-03" db="EMBL/GenBank/DDBJ databases">
        <title>Borrelidin-producing and root-colonizing Streptomyces rochei is a potent biopesticide for soil-borne oomycete-caused plant diseases.</title>
        <authorList>
            <person name="Zhou D."/>
            <person name="Wang X."/>
            <person name="Navarro-Munoz J.C."/>
            <person name="Li W."/>
            <person name="Li J."/>
            <person name="Jiu M."/>
            <person name="Deng S."/>
            <person name="Ye Y."/>
            <person name="Daly P."/>
            <person name="Wei L."/>
        </authorList>
    </citation>
    <scope>NUCLEOTIDE SEQUENCE</scope>
    <source>
        <strain evidence="2">JK1</strain>
    </source>
</reference>
<evidence type="ECO:0000256" key="1">
    <source>
        <dbReference type="SAM" id="Phobius"/>
    </source>
</evidence>
<dbReference type="AlphaFoldDB" id="A0AAX3ZSR5"/>